<sequence length="128" mass="13871">MLYPPFLCCDPAIQPPNSTQDRNRTWFHTAAVDISTALVAPTFENTLASLVGITGDSTLVSLGPLNAHPYRFNGDVKCTSECADPRASAARSLDDQSLGFLWRPAALLAWAATPVIPQILRRCKRVGC</sequence>
<proteinExistence type="predicted"/>
<dbReference type="EMBL" id="JANPWB010000001">
    <property type="protein sequence ID" value="KAJ1212344.1"/>
    <property type="molecule type" value="Genomic_DNA"/>
</dbReference>
<evidence type="ECO:0000313" key="1">
    <source>
        <dbReference type="EMBL" id="KAJ1212344.1"/>
    </source>
</evidence>
<reference evidence="1" key="1">
    <citation type="journal article" date="2022" name="bioRxiv">
        <title>Sequencing and chromosome-scale assembly of the giantPleurodeles waltlgenome.</title>
        <authorList>
            <person name="Brown T."/>
            <person name="Elewa A."/>
            <person name="Iarovenko S."/>
            <person name="Subramanian E."/>
            <person name="Araus A.J."/>
            <person name="Petzold A."/>
            <person name="Susuki M."/>
            <person name="Suzuki K.-i.T."/>
            <person name="Hayashi T."/>
            <person name="Toyoda A."/>
            <person name="Oliveira C."/>
            <person name="Osipova E."/>
            <person name="Leigh N.D."/>
            <person name="Simon A."/>
            <person name="Yun M.H."/>
        </authorList>
    </citation>
    <scope>NUCLEOTIDE SEQUENCE</scope>
    <source>
        <strain evidence="1">20211129_DDA</strain>
        <tissue evidence="1">Liver</tissue>
    </source>
</reference>
<accession>A0AAV7WE64</accession>
<gene>
    <name evidence="1" type="ORF">NDU88_000008</name>
</gene>
<comment type="caution">
    <text evidence="1">The sequence shown here is derived from an EMBL/GenBank/DDBJ whole genome shotgun (WGS) entry which is preliminary data.</text>
</comment>
<dbReference type="Proteomes" id="UP001066276">
    <property type="component" value="Chromosome 1_1"/>
</dbReference>
<protein>
    <submittedName>
        <fullName evidence="1">Uncharacterized protein</fullName>
    </submittedName>
</protein>
<dbReference type="AlphaFoldDB" id="A0AAV7WE64"/>
<organism evidence="1 2">
    <name type="scientific">Pleurodeles waltl</name>
    <name type="common">Iberian ribbed newt</name>
    <dbReference type="NCBI Taxonomy" id="8319"/>
    <lineage>
        <taxon>Eukaryota</taxon>
        <taxon>Metazoa</taxon>
        <taxon>Chordata</taxon>
        <taxon>Craniata</taxon>
        <taxon>Vertebrata</taxon>
        <taxon>Euteleostomi</taxon>
        <taxon>Amphibia</taxon>
        <taxon>Batrachia</taxon>
        <taxon>Caudata</taxon>
        <taxon>Salamandroidea</taxon>
        <taxon>Salamandridae</taxon>
        <taxon>Pleurodelinae</taxon>
        <taxon>Pleurodeles</taxon>
    </lineage>
</organism>
<name>A0AAV7WE64_PLEWA</name>
<evidence type="ECO:0000313" key="2">
    <source>
        <dbReference type="Proteomes" id="UP001066276"/>
    </source>
</evidence>
<keyword evidence="2" id="KW-1185">Reference proteome</keyword>